<dbReference type="RefSeq" id="XP_035346737.1">
    <property type="nucleotide sequence ID" value="XM_035490844.1"/>
</dbReference>
<evidence type="ECO:0000256" key="1">
    <source>
        <dbReference type="ARBA" id="ARBA00008072"/>
    </source>
</evidence>
<dbReference type="Proteomes" id="UP000509510">
    <property type="component" value="Chromosome IV"/>
</dbReference>
<dbReference type="Gene3D" id="3.40.50.720">
    <property type="entry name" value="NAD(P)-binding Rossmann-like Domain"/>
    <property type="match status" value="1"/>
</dbReference>
<protein>
    <recommendedName>
        <fullName evidence="3">Enoyl reductase (ER) domain-containing protein</fullName>
    </recommendedName>
</protein>
<dbReference type="SMART" id="SM00829">
    <property type="entry name" value="PKS_ER"/>
    <property type="match status" value="1"/>
</dbReference>
<keyword evidence="5" id="KW-1185">Reference proteome</keyword>
<sequence>MKEAIVFSGPKVTIHDVEFPTLPSPNHLIIKVIVSGSNPKDWAIAERVPGLNQGDDIAGIVHSVGEDVTDFRPGDRVASFHEMLSPHGSFGEYAVGRADTTFHIPQNVSFEEAATIPLAAMTAALGLYQRLGLPPPWLATDQRLPLVIYGASSAVGAFAVKLATLSNIHPLICVAGGGKSFVETLIDRSKGDTIVDYRIGHEEVVTGLQNALGGNEKLKYAFDAVSDKGSFENIMQVMDHLQGKITLVLARKKYEGIPDTVDKTFTQVGRVHSSNYPGIKGEKPSVGPLGDQEFGALMYKFFERGLVKGWFRGHPFEVIPGGLQGIEGALTNLKAGKASAVKYVFRIEATEERRENHL</sequence>
<dbReference type="KEGG" id="trg:TRUGW13939_07706"/>
<keyword evidence="2" id="KW-0560">Oxidoreductase</keyword>
<dbReference type="AlphaFoldDB" id="A0A7H8R4F0"/>
<evidence type="ECO:0000259" key="3">
    <source>
        <dbReference type="SMART" id="SM00829"/>
    </source>
</evidence>
<organism evidence="4 5">
    <name type="scientific">Talaromyces rugulosus</name>
    <name type="common">Penicillium rugulosum</name>
    <dbReference type="NCBI Taxonomy" id="121627"/>
    <lineage>
        <taxon>Eukaryota</taxon>
        <taxon>Fungi</taxon>
        <taxon>Dikarya</taxon>
        <taxon>Ascomycota</taxon>
        <taxon>Pezizomycotina</taxon>
        <taxon>Eurotiomycetes</taxon>
        <taxon>Eurotiomycetidae</taxon>
        <taxon>Eurotiales</taxon>
        <taxon>Trichocomaceae</taxon>
        <taxon>Talaromyces</taxon>
        <taxon>Talaromyces sect. Islandici</taxon>
    </lineage>
</organism>
<dbReference type="OrthoDB" id="3233595at2759"/>
<reference evidence="5" key="1">
    <citation type="submission" date="2020-06" db="EMBL/GenBank/DDBJ databases">
        <title>A chromosome-scale genome assembly of Talaromyces rugulosus W13939.</title>
        <authorList>
            <person name="Wang B."/>
            <person name="Guo L."/>
            <person name="Ye K."/>
            <person name="Wang L."/>
        </authorList>
    </citation>
    <scope>NUCLEOTIDE SEQUENCE [LARGE SCALE GENOMIC DNA]</scope>
    <source>
        <strain evidence="5">W13939</strain>
    </source>
</reference>
<feature type="domain" description="Enoyl reductase (ER)" evidence="3">
    <location>
        <begin position="12"/>
        <end position="247"/>
    </location>
</feature>
<proteinExistence type="inferred from homology"/>
<dbReference type="InterPro" id="IPR036291">
    <property type="entry name" value="NAD(P)-bd_dom_sf"/>
</dbReference>
<dbReference type="Pfam" id="PF08240">
    <property type="entry name" value="ADH_N"/>
    <property type="match status" value="1"/>
</dbReference>
<dbReference type="SUPFAM" id="SSF51735">
    <property type="entry name" value="NAD(P)-binding Rossmann-fold domains"/>
    <property type="match status" value="1"/>
</dbReference>
<dbReference type="EMBL" id="CP055901">
    <property type="protein sequence ID" value="QKX60561.1"/>
    <property type="molecule type" value="Genomic_DNA"/>
</dbReference>
<dbReference type="InterPro" id="IPR047122">
    <property type="entry name" value="Trans-enoyl_RdTase-like"/>
</dbReference>
<dbReference type="CDD" id="cd08249">
    <property type="entry name" value="enoyl_reductase_like"/>
    <property type="match status" value="1"/>
</dbReference>
<dbReference type="SUPFAM" id="SSF50129">
    <property type="entry name" value="GroES-like"/>
    <property type="match status" value="1"/>
</dbReference>
<accession>A0A7H8R4F0</accession>
<gene>
    <name evidence="4" type="ORF">TRUGW13939_07706</name>
</gene>
<dbReference type="GO" id="GO:0016651">
    <property type="term" value="F:oxidoreductase activity, acting on NAD(P)H"/>
    <property type="evidence" value="ECO:0007669"/>
    <property type="project" value="InterPro"/>
</dbReference>
<dbReference type="PANTHER" id="PTHR45348:SF5">
    <property type="entry name" value="OXIDOREDUCTASE, PUTATIVE (AFU_ORTHOLOGUE AFUA_8G01420)-RELATED"/>
    <property type="match status" value="1"/>
</dbReference>
<dbReference type="InterPro" id="IPR013154">
    <property type="entry name" value="ADH-like_N"/>
</dbReference>
<comment type="similarity">
    <text evidence="1">Belongs to the zinc-containing alcohol dehydrogenase family.</text>
</comment>
<dbReference type="InterPro" id="IPR011032">
    <property type="entry name" value="GroES-like_sf"/>
</dbReference>
<evidence type="ECO:0000313" key="4">
    <source>
        <dbReference type="EMBL" id="QKX60561.1"/>
    </source>
</evidence>
<name>A0A7H8R4F0_TALRU</name>
<evidence type="ECO:0000313" key="5">
    <source>
        <dbReference type="Proteomes" id="UP000509510"/>
    </source>
</evidence>
<dbReference type="PANTHER" id="PTHR45348">
    <property type="entry name" value="HYPOTHETICAL OXIDOREDUCTASE (EUROFUNG)"/>
    <property type="match status" value="1"/>
</dbReference>
<evidence type="ECO:0000256" key="2">
    <source>
        <dbReference type="ARBA" id="ARBA00023002"/>
    </source>
</evidence>
<dbReference type="GeneID" id="55995196"/>
<dbReference type="InterPro" id="IPR020843">
    <property type="entry name" value="ER"/>
</dbReference>
<dbReference type="Gene3D" id="3.90.180.10">
    <property type="entry name" value="Medium-chain alcohol dehydrogenases, catalytic domain"/>
    <property type="match status" value="1"/>
</dbReference>